<feature type="domain" description="Secretion system C-terminal sorting" evidence="1">
    <location>
        <begin position="389"/>
        <end position="465"/>
    </location>
</feature>
<evidence type="ECO:0000259" key="1">
    <source>
        <dbReference type="Pfam" id="PF18962"/>
    </source>
</evidence>
<dbReference type="InterPro" id="IPR026444">
    <property type="entry name" value="Secre_tail"/>
</dbReference>
<evidence type="ECO:0000313" key="2">
    <source>
        <dbReference type="EMBL" id="OYD13733.1"/>
    </source>
</evidence>
<gene>
    <name evidence="2" type="ORF">CH333_10235</name>
</gene>
<accession>A0A235BMQ1</accession>
<proteinExistence type="predicted"/>
<protein>
    <recommendedName>
        <fullName evidence="1">Secretion system C-terminal sorting domain-containing protein</fullName>
    </recommendedName>
</protein>
<sequence>MIFSSILIFLSLAAADFPICNASGRQWHPAVASCGERYLVVWEDDRATGDYFNNDIWGQFVSEEGTLIDTNFPICTADSGQWMIDIAFGDSNYLVVWCDDRNESWDVYGRLVAPNGNFINTEFAVCTTSYYQCNTSVAFGSINYLVVWQDHYDDIYDVRINAQRISSKGQIIDTNFTISHSARKGYNPAVAFDGENYLVVWTNSDGQINPFDVCGQFVNQEGSLVDTNFLIIMGGVSTMYPDIAFGGTNYLVVAAHDDTVFGQLVSTDGSLIGEPIIVAGGPESGGGGPSVVWSQTNYLVAFATARNEYSDIYGQWVSSDGDLIDTNFAISTAWWSYEYLPTIAYCGENCLVIWSDTRGPEPDYDIYGSIVTNVGIQEESQGGKLALEVYPNPLRYEVDISYQLPIRSRVSLKICDLSGRIVVTLINTMEEPGYHRITWNSKNLPDEVYFIKLEAGRYIESKKLILIN</sequence>
<dbReference type="Proteomes" id="UP000215215">
    <property type="component" value="Unassembled WGS sequence"/>
</dbReference>
<dbReference type="Pfam" id="PF18962">
    <property type="entry name" value="Por_Secre_tail"/>
    <property type="match status" value="1"/>
</dbReference>
<evidence type="ECO:0000313" key="3">
    <source>
        <dbReference type="Proteomes" id="UP000215215"/>
    </source>
</evidence>
<organism evidence="2 3">
    <name type="scientific">candidate division WOR-3 bacterium JGI_Cruoil_03_44_89</name>
    <dbReference type="NCBI Taxonomy" id="1973748"/>
    <lineage>
        <taxon>Bacteria</taxon>
        <taxon>Bacteria division WOR-3</taxon>
    </lineage>
</organism>
<reference evidence="2 3" key="1">
    <citation type="submission" date="2017-07" db="EMBL/GenBank/DDBJ databases">
        <title>Recovery of genomes from metagenomes via a dereplication, aggregation, and scoring strategy.</title>
        <authorList>
            <person name="Sieber C.M."/>
            <person name="Probst A.J."/>
            <person name="Sharrar A."/>
            <person name="Thomas B.C."/>
            <person name="Hess M."/>
            <person name="Tringe S.G."/>
            <person name="Banfield J.F."/>
        </authorList>
    </citation>
    <scope>NUCLEOTIDE SEQUENCE [LARGE SCALE GENOMIC DNA]</scope>
    <source>
        <strain evidence="2">JGI_Cruoil_03_44_89</strain>
    </source>
</reference>
<dbReference type="AlphaFoldDB" id="A0A235BMQ1"/>
<comment type="caution">
    <text evidence="2">The sequence shown here is derived from an EMBL/GenBank/DDBJ whole genome shotgun (WGS) entry which is preliminary data.</text>
</comment>
<dbReference type="Gene3D" id="2.60.40.4070">
    <property type="match status" value="1"/>
</dbReference>
<dbReference type="NCBIfam" id="TIGR04183">
    <property type="entry name" value="Por_Secre_tail"/>
    <property type="match status" value="1"/>
</dbReference>
<dbReference type="EMBL" id="NOZQ01000221">
    <property type="protein sequence ID" value="OYD13733.1"/>
    <property type="molecule type" value="Genomic_DNA"/>
</dbReference>
<name>A0A235BMQ1_UNCW3</name>